<evidence type="ECO:0000256" key="1">
    <source>
        <dbReference type="ARBA" id="ARBA00004127"/>
    </source>
</evidence>
<feature type="transmembrane region" description="Helical" evidence="7">
    <location>
        <begin position="79"/>
        <end position="98"/>
    </location>
</feature>
<dbReference type="Proteomes" id="UP001234602">
    <property type="component" value="Unassembled WGS sequence"/>
</dbReference>
<dbReference type="GO" id="GO:0005886">
    <property type="term" value="C:plasma membrane"/>
    <property type="evidence" value="ECO:0007669"/>
    <property type="project" value="UniProtKB-SubCell"/>
</dbReference>
<comment type="caution">
    <text evidence="7">Lacks conserved residue(s) required for the propagation of feature annotation.</text>
</comment>
<comment type="caution">
    <text evidence="8">The sequence shown here is derived from an EMBL/GenBank/DDBJ whole genome shotgun (WGS) entry which is preliminary data.</text>
</comment>
<evidence type="ECO:0000313" key="9">
    <source>
        <dbReference type="Proteomes" id="UP001234602"/>
    </source>
</evidence>
<dbReference type="Pfam" id="PF03824">
    <property type="entry name" value="NicO"/>
    <property type="match status" value="1"/>
</dbReference>
<dbReference type="EMBL" id="JAUCEY010000008">
    <property type="protein sequence ID" value="MDM5455359.1"/>
    <property type="molecule type" value="Genomic_DNA"/>
</dbReference>
<dbReference type="InterPro" id="IPR052776">
    <property type="entry name" value="Chloro_ReproSupport/MetalTrans"/>
</dbReference>
<organism evidence="8 9">
    <name type="scientific">Peribacillus simplex</name>
    <dbReference type="NCBI Taxonomy" id="1478"/>
    <lineage>
        <taxon>Bacteria</taxon>
        <taxon>Bacillati</taxon>
        <taxon>Bacillota</taxon>
        <taxon>Bacilli</taxon>
        <taxon>Bacillales</taxon>
        <taxon>Bacillaceae</taxon>
        <taxon>Peribacillus</taxon>
    </lineage>
</organism>
<dbReference type="InterPro" id="IPR011541">
    <property type="entry name" value="Ni/Co_transpt_high_affinity"/>
</dbReference>
<keyword evidence="6 7" id="KW-0472">Membrane</keyword>
<dbReference type="RefSeq" id="WP_289321054.1">
    <property type="nucleotide sequence ID" value="NZ_JAUCEY010000008.1"/>
</dbReference>
<evidence type="ECO:0000256" key="2">
    <source>
        <dbReference type="ARBA" id="ARBA00022448"/>
    </source>
</evidence>
<dbReference type="SUPFAM" id="SSF103473">
    <property type="entry name" value="MFS general substrate transporter"/>
    <property type="match status" value="1"/>
</dbReference>
<reference evidence="8" key="1">
    <citation type="submission" date="2023-06" db="EMBL/GenBank/DDBJ databases">
        <title>Comparative genomics of Bacillaceae isolates and their secondary metabolite potential.</title>
        <authorList>
            <person name="Song L."/>
            <person name="Nielsen L.J."/>
            <person name="Mohite O."/>
            <person name="Xu X."/>
            <person name="Weber T."/>
            <person name="Kovacs A.T."/>
        </authorList>
    </citation>
    <scope>NUCLEOTIDE SEQUENCE</scope>
    <source>
        <strain evidence="8">D8_B_37</strain>
    </source>
</reference>
<feature type="transmembrane region" description="Helical" evidence="7">
    <location>
        <begin position="170"/>
        <end position="197"/>
    </location>
</feature>
<dbReference type="PANTHER" id="PTHR33876:SF4">
    <property type="entry name" value="CHLOROPLAST PROTEIN FOR GROWTH AND FERTILITY 2"/>
    <property type="match status" value="1"/>
</dbReference>
<dbReference type="PANTHER" id="PTHR33876">
    <property type="entry name" value="UNNAMED PRODUCT"/>
    <property type="match status" value="1"/>
</dbReference>
<keyword evidence="2 7" id="KW-0813">Transport</keyword>
<comment type="similarity">
    <text evidence="7">Belongs to the NiCoT transporter (TC 2.A.52) family.</text>
</comment>
<evidence type="ECO:0000256" key="5">
    <source>
        <dbReference type="ARBA" id="ARBA00022989"/>
    </source>
</evidence>
<evidence type="ECO:0000313" key="8">
    <source>
        <dbReference type="EMBL" id="MDM5455359.1"/>
    </source>
</evidence>
<protein>
    <recommendedName>
        <fullName evidence="7">Nickel/cobalt efflux system</fullName>
    </recommendedName>
</protein>
<accession>A0AAW7IJ18</accession>
<proteinExistence type="inferred from homology"/>
<keyword evidence="5 7" id="KW-1133">Transmembrane helix</keyword>
<dbReference type="GO" id="GO:0012505">
    <property type="term" value="C:endomembrane system"/>
    <property type="evidence" value="ECO:0007669"/>
    <property type="project" value="UniProtKB-SubCell"/>
</dbReference>
<dbReference type="GO" id="GO:0015099">
    <property type="term" value="F:nickel cation transmembrane transporter activity"/>
    <property type="evidence" value="ECO:0007669"/>
    <property type="project" value="UniProtKB-UniRule"/>
</dbReference>
<comment type="subcellular location">
    <subcellularLocation>
        <location evidence="7">Cell membrane</location>
        <topology evidence="7">Multi-pass membrane protein</topology>
    </subcellularLocation>
    <subcellularLocation>
        <location evidence="1">Endomembrane system</location>
        <topology evidence="1">Multi-pass membrane protein</topology>
    </subcellularLocation>
</comment>
<gene>
    <name evidence="8" type="ORF">QUF89_25025</name>
</gene>
<sequence length="239" mass="26569">MDVTLFSVLTIGFVLGIRHAIEPDHVIAVSTIASQSKKLWHASLAGVFWGIGHTITLFIVGIILILMKGEIPGKWSMSLEFLVGIMLVYLGVTTILSFKNIHVHTHGHDGDEHKHVHTHEHGGKHEHKHKHKHKHVSYLKSMSIGLVHGLAGSGTMVILTMSTVKSVWEAAIYILLFGVGTVIGMLFFTTIIGIPFVLSMKRVKISRTLVFTMGTISMVFGIYYMYNLGVNEGLFNLWF</sequence>
<evidence type="ECO:0000256" key="7">
    <source>
        <dbReference type="RuleBase" id="RU362101"/>
    </source>
</evidence>
<feature type="transmembrane region" description="Helical" evidence="7">
    <location>
        <begin position="44"/>
        <end position="67"/>
    </location>
</feature>
<dbReference type="AlphaFoldDB" id="A0AAW7IJ18"/>
<keyword evidence="4 7" id="KW-0812">Transmembrane</keyword>
<evidence type="ECO:0000256" key="6">
    <source>
        <dbReference type="ARBA" id="ARBA00023136"/>
    </source>
</evidence>
<keyword evidence="3" id="KW-0533">Nickel</keyword>
<evidence type="ECO:0000256" key="4">
    <source>
        <dbReference type="ARBA" id="ARBA00022692"/>
    </source>
</evidence>
<feature type="transmembrane region" description="Helical" evidence="7">
    <location>
        <begin position="209"/>
        <end position="226"/>
    </location>
</feature>
<dbReference type="InterPro" id="IPR036259">
    <property type="entry name" value="MFS_trans_sf"/>
</dbReference>
<evidence type="ECO:0000256" key="3">
    <source>
        <dbReference type="ARBA" id="ARBA00022596"/>
    </source>
</evidence>
<name>A0AAW7IJ18_9BACI</name>